<comment type="caution">
    <text evidence="1">The sequence shown here is derived from an EMBL/GenBank/DDBJ whole genome shotgun (WGS) entry which is preliminary data.</text>
</comment>
<dbReference type="EMBL" id="JANPWB010000009">
    <property type="protein sequence ID" value="KAJ1157342.1"/>
    <property type="molecule type" value="Genomic_DNA"/>
</dbReference>
<organism evidence="1 2">
    <name type="scientific">Pleurodeles waltl</name>
    <name type="common">Iberian ribbed newt</name>
    <dbReference type="NCBI Taxonomy" id="8319"/>
    <lineage>
        <taxon>Eukaryota</taxon>
        <taxon>Metazoa</taxon>
        <taxon>Chordata</taxon>
        <taxon>Craniata</taxon>
        <taxon>Vertebrata</taxon>
        <taxon>Euteleostomi</taxon>
        <taxon>Amphibia</taxon>
        <taxon>Batrachia</taxon>
        <taxon>Caudata</taxon>
        <taxon>Salamandroidea</taxon>
        <taxon>Salamandridae</taxon>
        <taxon>Pleurodelinae</taxon>
        <taxon>Pleurodeles</taxon>
    </lineage>
</organism>
<proteinExistence type="predicted"/>
<dbReference type="AlphaFoldDB" id="A0AAV7S062"/>
<evidence type="ECO:0000313" key="2">
    <source>
        <dbReference type="Proteomes" id="UP001066276"/>
    </source>
</evidence>
<accession>A0AAV7S062</accession>
<evidence type="ECO:0000313" key="1">
    <source>
        <dbReference type="EMBL" id="KAJ1157342.1"/>
    </source>
</evidence>
<gene>
    <name evidence="1" type="ORF">NDU88_010056</name>
</gene>
<name>A0AAV7S062_PLEWA</name>
<dbReference type="Proteomes" id="UP001066276">
    <property type="component" value="Chromosome 5"/>
</dbReference>
<sequence length="89" mass="10260">MTIRFQRYRSDLKEALKAMDNGMQIARITDTFHTKYSVLSTSCEKTGINVICKGGNLLPWTHVLFAPILALTHRSEWKLLICKTKSMTW</sequence>
<protein>
    <submittedName>
        <fullName evidence="1">Uncharacterized protein</fullName>
    </submittedName>
</protein>
<reference evidence="1" key="1">
    <citation type="journal article" date="2022" name="bioRxiv">
        <title>Sequencing and chromosome-scale assembly of the giantPleurodeles waltlgenome.</title>
        <authorList>
            <person name="Brown T."/>
            <person name="Elewa A."/>
            <person name="Iarovenko S."/>
            <person name="Subramanian E."/>
            <person name="Araus A.J."/>
            <person name="Petzold A."/>
            <person name="Susuki M."/>
            <person name="Suzuki K.-i.T."/>
            <person name="Hayashi T."/>
            <person name="Toyoda A."/>
            <person name="Oliveira C."/>
            <person name="Osipova E."/>
            <person name="Leigh N.D."/>
            <person name="Simon A."/>
            <person name="Yun M.H."/>
        </authorList>
    </citation>
    <scope>NUCLEOTIDE SEQUENCE</scope>
    <source>
        <strain evidence="1">20211129_DDA</strain>
        <tissue evidence="1">Liver</tissue>
    </source>
</reference>
<keyword evidence="2" id="KW-1185">Reference proteome</keyword>